<keyword evidence="1" id="KW-0472">Membrane</keyword>
<feature type="transmembrane region" description="Helical" evidence="1">
    <location>
        <begin position="41"/>
        <end position="64"/>
    </location>
</feature>
<comment type="caution">
    <text evidence="3">The sequence shown here is derived from an EMBL/GenBank/DDBJ whole genome shotgun (WGS) entry which is preliminary data.</text>
</comment>
<dbReference type="Pfam" id="PF00892">
    <property type="entry name" value="EamA"/>
    <property type="match status" value="2"/>
</dbReference>
<dbReference type="RefSeq" id="WP_212658582.1">
    <property type="nucleotide sequence ID" value="NZ_JAGXTP010000001.1"/>
</dbReference>
<dbReference type="InterPro" id="IPR037185">
    <property type="entry name" value="EmrE-like"/>
</dbReference>
<sequence length="305" mass="33106">MSTAFAPPPERRLFGIGLALVAYFMFTGIDSSAKWLGQLGFPLMQIVFLRYVVHLALVSAINLPQQGLNLVRTGNLRLQILRAVAMLGMSVGNFLAVQYLPLTVTGAIGFTMPLILCALSVPMLGETVGWRRWAAIGVGFIGVLVIVRPGSDAFHPASLLALAGTASSAFYFIFTRRLAGVDSPATSQFYVGIFSTLVLAPFALANWVWPDSIDGWIAFFAIGMFGFVGHQLITVAYGFAPAAVIAPFSYLQIIFMALAGWMVFNQLPDIWLYVGAPIVIGSGLYIWLRERQLAKPVVTPIAEVR</sequence>
<feature type="transmembrane region" description="Helical" evidence="1">
    <location>
        <begin position="157"/>
        <end position="175"/>
    </location>
</feature>
<feature type="transmembrane region" description="Helical" evidence="1">
    <location>
        <begin position="102"/>
        <end position="121"/>
    </location>
</feature>
<feature type="domain" description="EamA" evidence="2">
    <location>
        <begin position="14"/>
        <end position="147"/>
    </location>
</feature>
<keyword evidence="4" id="KW-1185">Reference proteome</keyword>
<dbReference type="GO" id="GO:0016020">
    <property type="term" value="C:membrane"/>
    <property type="evidence" value="ECO:0007669"/>
    <property type="project" value="InterPro"/>
</dbReference>
<accession>A0A942EBB1</accession>
<gene>
    <name evidence="3" type="ORF">KD146_10315</name>
</gene>
<dbReference type="InterPro" id="IPR000620">
    <property type="entry name" value="EamA_dom"/>
</dbReference>
<evidence type="ECO:0000256" key="1">
    <source>
        <dbReference type="SAM" id="Phobius"/>
    </source>
</evidence>
<reference evidence="3" key="1">
    <citation type="submission" date="2021-04" db="EMBL/GenBank/DDBJ databases">
        <title>Devosia litorisediminis sp. nov., isolated from a sand dune.</title>
        <authorList>
            <person name="Park S."/>
            <person name="Yoon J.-H."/>
        </authorList>
    </citation>
    <scope>NUCLEOTIDE SEQUENCE</scope>
    <source>
        <strain evidence="3">BSSL-BM10</strain>
    </source>
</reference>
<keyword evidence="1" id="KW-1133">Transmembrane helix</keyword>
<evidence type="ECO:0000313" key="4">
    <source>
        <dbReference type="Proteomes" id="UP000678281"/>
    </source>
</evidence>
<dbReference type="EMBL" id="JAGXTP010000001">
    <property type="protein sequence ID" value="MBS3849087.1"/>
    <property type="molecule type" value="Genomic_DNA"/>
</dbReference>
<keyword evidence="1" id="KW-0812">Transmembrane</keyword>
<name>A0A942EBB1_9HYPH</name>
<dbReference type="PANTHER" id="PTHR22911:SF103">
    <property type="entry name" value="BLR2811 PROTEIN"/>
    <property type="match status" value="1"/>
</dbReference>
<feature type="transmembrane region" description="Helical" evidence="1">
    <location>
        <begin position="215"/>
        <end position="237"/>
    </location>
</feature>
<dbReference type="Proteomes" id="UP000678281">
    <property type="component" value="Unassembled WGS sequence"/>
</dbReference>
<dbReference type="SUPFAM" id="SSF103481">
    <property type="entry name" value="Multidrug resistance efflux transporter EmrE"/>
    <property type="match status" value="2"/>
</dbReference>
<dbReference type="PANTHER" id="PTHR22911">
    <property type="entry name" value="ACYL-MALONYL CONDENSING ENZYME-RELATED"/>
    <property type="match status" value="1"/>
</dbReference>
<feature type="transmembrane region" description="Helical" evidence="1">
    <location>
        <begin position="76"/>
        <end position="96"/>
    </location>
</feature>
<feature type="transmembrane region" description="Helical" evidence="1">
    <location>
        <begin position="270"/>
        <end position="288"/>
    </location>
</feature>
<feature type="transmembrane region" description="Helical" evidence="1">
    <location>
        <begin position="12"/>
        <end position="29"/>
    </location>
</feature>
<feature type="transmembrane region" description="Helical" evidence="1">
    <location>
        <begin position="187"/>
        <end position="209"/>
    </location>
</feature>
<organism evidence="3 4">
    <name type="scientific">Devosia litorisediminis</name>
    <dbReference type="NCBI Taxonomy" id="2829817"/>
    <lineage>
        <taxon>Bacteria</taxon>
        <taxon>Pseudomonadati</taxon>
        <taxon>Pseudomonadota</taxon>
        <taxon>Alphaproteobacteria</taxon>
        <taxon>Hyphomicrobiales</taxon>
        <taxon>Devosiaceae</taxon>
        <taxon>Devosia</taxon>
    </lineage>
</organism>
<dbReference type="AlphaFoldDB" id="A0A942EBB1"/>
<evidence type="ECO:0000313" key="3">
    <source>
        <dbReference type="EMBL" id="MBS3849087.1"/>
    </source>
</evidence>
<protein>
    <submittedName>
        <fullName evidence="3">DMT family transporter</fullName>
    </submittedName>
</protein>
<evidence type="ECO:0000259" key="2">
    <source>
        <dbReference type="Pfam" id="PF00892"/>
    </source>
</evidence>
<feature type="transmembrane region" description="Helical" evidence="1">
    <location>
        <begin position="133"/>
        <end position="151"/>
    </location>
</feature>
<proteinExistence type="predicted"/>
<feature type="transmembrane region" description="Helical" evidence="1">
    <location>
        <begin position="244"/>
        <end position="264"/>
    </location>
</feature>
<feature type="domain" description="EamA" evidence="2">
    <location>
        <begin position="157"/>
        <end position="282"/>
    </location>
</feature>